<name>A0A2S6G0E1_9CLOT</name>
<dbReference type="EMBL" id="PTIS01000001">
    <property type="protein sequence ID" value="PPK49392.1"/>
    <property type="molecule type" value="Genomic_DNA"/>
</dbReference>
<reference evidence="4 5" key="1">
    <citation type="submission" date="2018-02" db="EMBL/GenBank/DDBJ databases">
        <title>Genomic Encyclopedia of Archaeal and Bacterial Type Strains, Phase II (KMG-II): from individual species to whole genera.</title>
        <authorList>
            <person name="Goeker M."/>
        </authorList>
    </citation>
    <scope>NUCLEOTIDE SEQUENCE [LARGE SCALE GENOMIC DNA]</scope>
    <source>
        <strain evidence="4 5">DSM 15099</strain>
    </source>
</reference>
<evidence type="ECO:0000256" key="2">
    <source>
        <dbReference type="SAM" id="Phobius"/>
    </source>
</evidence>
<accession>A0A2S6G0E1</accession>
<evidence type="ECO:0000259" key="3">
    <source>
        <dbReference type="Pfam" id="PF03413"/>
    </source>
</evidence>
<evidence type="ECO:0000313" key="4">
    <source>
        <dbReference type="EMBL" id="PPK49392.1"/>
    </source>
</evidence>
<feature type="compositionally biased region" description="Basic and acidic residues" evidence="1">
    <location>
        <begin position="112"/>
        <end position="132"/>
    </location>
</feature>
<sequence length="132" mass="15096">MKNIFVQLKEFFKTYKKRIITVISISLLAVVIVAGISGMVVYSKLKANLKYSQEDLQKIALVKVPGEVIKVEKELNIEEAVYEYKFKIKDKENMLQIVKLDSESGAILKVHNQKDKGENKNRDGKNNNQHGE</sequence>
<comment type="caution">
    <text evidence="4">The sequence shown here is derived from an EMBL/GenBank/DDBJ whole genome shotgun (WGS) entry which is preliminary data.</text>
</comment>
<keyword evidence="2" id="KW-0472">Membrane</keyword>
<dbReference type="Pfam" id="PF03413">
    <property type="entry name" value="PepSY"/>
    <property type="match status" value="1"/>
</dbReference>
<evidence type="ECO:0000256" key="1">
    <source>
        <dbReference type="SAM" id="MobiDB-lite"/>
    </source>
</evidence>
<keyword evidence="2" id="KW-1133">Transmembrane helix</keyword>
<feature type="region of interest" description="Disordered" evidence="1">
    <location>
        <begin position="110"/>
        <end position="132"/>
    </location>
</feature>
<keyword evidence="2" id="KW-0812">Transmembrane</keyword>
<gene>
    <name evidence="4" type="ORF">BD821_10152</name>
</gene>
<dbReference type="Proteomes" id="UP000239863">
    <property type="component" value="Unassembled WGS sequence"/>
</dbReference>
<dbReference type="Gene3D" id="3.10.450.40">
    <property type="match status" value="1"/>
</dbReference>
<feature type="domain" description="PepSY" evidence="3">
    <location>
        <begin position="50"/>
        <end position="111"/>
    </location>
</feature>
<dbReference type="OrthoDB" id="1937138at2"/>
<evidence type="ECO:0000313" key="5">
    <source>
        <dbReference type="Proteomes" id="UP000239863"/>
    </source>
</evidence>
<proteinExistence type="predicted"/>
<dbReference type="AlphaFoldDB" id="A0A2S6G0E1"/>
<dbReference type="InterPro" id="IPR025711">
    <property type="entry name" value="PepSY"/>
</dbReference>
<protein>
    <submittedName>
        <fullName evidence="4">Peptidase YpeB-like protein</fullName>
    </submittedName>
</protein>
<organism evidence="4 5">
    <name type="scientific">Clostridium algidicarnis DSM 15099</name>
    <dbReference type="NCBI Taxonomy" id="1121295"/>
    <lineage>
        <taxon>Bacteria</taxon>
        <taxon>Bacillati</taxon>
        <taxon>Bacillota</taxon>
        <taxon>Clostridia</taxon>
        <taxon>Eubacteriales</taxon>
        <taxon>Clostridiaceae</taxon>
        <taxon>Clostridium</taxon>
    </lineage>
</organism>
<feature type="transmembrane region" description="Helical" evidence="2">
    <location>
        <begin position="20"/>
        <end position="42"/>
    </location>
</feature>
<dbReference type="RefSeq" id="WP_104408806.1">
    <property type="nucleotide sequence ID" value="NZ_PTIS01000001.1"/>
</dbReference>